<dbReference type="InterPro" id="IPR050712">
    <property type="entry name" value="NAD(P)H-dep_reductase"/>
</dbReference>
<dbReference type="EMBL" id="BAABHF010000012">
    <property type="protein sequence ID" value="GAA4487360.1"/>
    <property type="molecule type" value="Genomic_DNA"/>
</dbReference>
<dbReference type="Pfam" id="PF03358">
    <property type="entry name" value="FMN_red"/>
    <property type="match status" value="1"/>
</dbReference>
<organism evidence="2 3">
    <name type="scientific">Actinoallomurus oryzae</name>
    <dbReference type="NCBI Taxonomy" id="502180"/>
    <lineage>
        <taxon>Bacteria</taxon>
        <taxon>Bacillati</taxon>
        <taxon>Actinomycetota</taxon>
        <taxon>Actinomycetes</taxon>
        <taxon>Streptosporangiales</taxon>
        <taxon>Thermomonosporaceae</taxon>
        <taxon>Actinoallomurus</taxon>
    </lineage>
</organism>
<comment type="caution">
    <text evidence="2">The sequence shown here is derived from an EMBL/GenBank/DDBJ whole genome shotgun (WGS) entry which is preliminary data.</text>
</comment>
<accession>A0ABP8PJ11</accession>
<dbReference type="PANTHER" id="PTHR30543:SF21">
    <property type="entry name" value="NAD(P)H-DEPENDENT FMN REDUCTASE LOT6"/>
    <property type="match status" value="1"/>
</dbReference>
<protein>
    <submittedName>
        <fullName evidence="2">NAD(P)H-dependent oxidoreductase</fullName>
    </submittedName>
</protein>
<evidence type="ECO:0000259" key="1">
    <source>
        <dbReference type="Pfam" id="PF03358"/>
    </source>
</evidence>
<reference evidence="3" key="1">
    <citation type="journal article" date="2019" name="Int. J. Syst. Evol. Microbiol.">
        <title>The Global Catalogue of Microorganisms (GCM) 10K type strain sequencing project: providing services to taxonomists for standard genome sequencing and annotation.</title>
        <authorList>
            <consortium name="The Broad Institute Genomics Platform"/>
            <consortium name="The Broad Institute Genome Sequencing Center for Infectious Disease"/>
            <person name="Wu L."/>
            <person name="Ma J."/>
        </authorList>
    </citation>
    <scope>NUCLEOTIDE SEQUENCE [LARGE SCALE GENOMIC DNA]</scope>
    <source>
        <strain evidence="3">JCM 17933</strain>
    </source>
</reference>
<name>A0ABP8PJ11_9ACTN</name>
<gene>
    <name evidence="2" type="ORF">GCM10023191_015080</name>
</gene>
<evidence type="ECO:0000313" key="3">
    <source>
        <dbReference type="Proteomes" id="UP001500503"/>
    </source>
</evidence>
<evidence type="ECO:0000313" key="2">
    <source>
        <dbReference type="EMBL" id="GAA4487360.1"/>
    </source>
</evidence>
<dbReference type="PANTHER" id="PTHR30543">
    <property type="entry name" value="CHROMATE REDUCTASE"/>
    <property type="match status" value="1"/>
</dbReference>
<dbReference type="Proteomes" id="UP001500503">
    <property type="component" value="Unassembled WGS sequence"/>
</dbReference>
<proteinExistence type="predicted"/>
<dbReference type="Gene3D" id="3.40.50.360">
    <property type="match status" value="1"/>
</dbReference>
<keyword evidence="3" id="KW-1185">Reference proteome</keyword>
<dbReference type="InterPro" id="IPR005025">
    <property type="entry name" value="FMN_Rdtase-like_dom"/>
</dbReference>
<dbReference type="RefSeq" id="WP_345459076.1">
    <property type="nucleotide sequence ID" value="NZ_BAABHF010000012.1"/>
</dbReference>
<dbReference type="InterPro" id="IPR029039">
    <property type="entry name" value="Flavoprotein-like_sf"/>
</dbReference>
<sequence length="208" mass="22632">MTTPPKTMAPGASTQTASELRMLVITASTRPQRFGHQVASWFLDHVDGHPAFKTSHIDLTDLDIPAHIGTSTSAQQRLRKHAGTEIEAADGIVIVTPEYNHSYPGTLKNFIDHFHTEWAGRPISFIGYGGVSGGLRSIEHLRLVFAELRAATLRETLSFHNPHGAFNETGKPPDPAAASDAADRLLAEMTWWATALANARATQTYPGQ</sequence>
<feature type="domain" description="NADPH-dependent FMN reductase-like" evidence="1">
    <location>
        <begin position="21"/>
        <end position="161"/>
    </location>
</feature>
<dbReference type="SUPFAM" id="SSF52218">
    <property type="entry name" value="Flavoproteins"/>
    <property type="match status" value="1"/>
</dbReference>